<gene>
    <name evidence="1" type="ORF">KCH_65060</name>
</gene>
<dbReference type="Proteomes" id="UP000027178">
    <property type="component" value="Unassembled WGS sequence"/>
</dbReference>
<proteinExistence type="predicted"/>
<evidence type="ECO:0000313" key="2">
    <source>
        <dbReference type="Proteomes" id="UP000027178"/>
    </source>
</evidence>
<sequence>MPAHREVAVMSDVGCSENRAAEATVEISFDWAARDRSRPAHPEK</sequence>
<name>A0A066YUL9_9ACTN</name>
<accession>A0A066YUL9</accession>
<protein>
    <submittedName>
        <fullName evidence="1">Uncharacterized protein</fullName>
    </submittedName>
</protein>
<reference evidence="1 2" key="1">
    <citation type="submission" date="2014-05" db="EMBL/GenBank/DDBJ databases">
        <title>Draft Genome Sequence of Kitasatospora cheerisanensis KCTC 2395.</title>
        <authorList>
            <person name="Nam D.H."/>
        </authorList>
    </citation>
    <scope>NUCLEOTIDE SEQUENCE [LARGE SCALE GENOMIC DNA]</scope>
    <source>
        <strain evidence="1 2">KCTC 2395</strain>
    </source>
</reference>
<dbReference type="HOGENOM" id="CLU_3217450_0_0_11"/>
<comment type="caution">
    <text evidence="1">The sequence shown here is derived from an EMBL/GenBank/DDBJ whole genome shotgun (WGS) entry which is preliminary data.</text>
</comment>
<evidence type="ECO:0000313" key="1">
    <source>
        <dbReference type="EMBL" id="KDN81786.1"/>
    </source>
</evidence>
<organism evidence="1 2">
    <name type="scientific">Kitasatospora cheerisanensis KCTC 2395</name>
    <dbReference type="NCBI Taxonomy" id="1348663"/>
    <lineage>
        <taxon>Bacteria</taxon>
        <taxon>Bacillati</taxon>
        <taxon>Actinomycetota</taxon>
        <taxon>Actinomycetes</taxon>
        <taxon>Kitasatosporales</taxon>
        <taxon>Streptomycetaceae</taxon>
        <taxon>Kitasatospora</taxon>
    </lineage>
</organism>
<dbReference type="EMBL" id="JNBY01000131">
    <property type="protein sequence ID" value="KDN81786.1"/>
    <property type="molecule type" value="Genomic_DNA"/>
</dbReference>
<keyword evidence="2" id="KW-1185">Reference proteome</keyword>
<dbReference type="AlphaFoldDB" id="A0A066YUL9"/>